<accession>A0A084UC71</accession>
<protein>
    <submittedName>
        <fullName evidence="2">AMP-dependent synthetase and ligase</fullName>
    </submittedName>
</protein>
<keyword evidence="2" id="KW-0436">Ligase</keyword>
<dbReference type="STRING" id="472175.EL18_01594"/>
<evidence type="ECO:0000313" key="3">
    <source>
        <dbReference type="Proteomes" id="UP000053675"/>
    </source>
</evidence>
<feature type="domain" description="Phospholipid/glycerol acyltransferase" evidence="1">
    <location>
        <begin position="60"/>
        <end position="170"/>
    </location>
</feature>
<dbReference type="OrthoDB" id="9803968at2"/>
<dbReference type="Proteomes" id="UP000053675">
    <property type="component" value="Unassembled WGS sequence"/>
</dbReference>
<name>A0A084UC71_9HYPH</name>
<dbReference type="PATRIC" id="fig|472175.3.peg.1603"/>
<dbReference type="Pfam" id="PF01553">
    <property type="entry name" value="Acyltransferase"/>
    <property type="match status" value="1"/>
</dbReference>
<proteinExistence type="predicted"/>
<gene>
    <name evidence="2" type="ORF">EL18_01594</name>
</gene>
<comment type="caution">
    <text evidence="2">The sequence shown here is derived from an EMBL/GenBank/DDBJ whole genome shotgun (WGS) entry which is preliminary data.</text>
</comment>
<dbReference type="InterPro" id="IPR002123">
    <property type="entry name" value="Plipid/glycerol_acylTrfase"/>
</dbReference>
<sequence>MHIAIAVIIAISALWVALAAFAIARLGIGFKQALLYVPFKLWYRISDRQIHVARNAPTPVIYAVWHQSRLDPALMLSLLPEDTLHILDEASARSWWLDPWRGLGRCISFNARHVFVSRRLVQRLKGGGRLAVYLPDDTSPDKRSFRLFRAIARIAMRADAQVVPIYVKGSEKTAFSLSGGSRLLPALSVRTLEPVTLETLKLRSQNGELRASQALLNRMLEARGIRIQEEERVEEAA</sequence>
<dbReference type="GO" id="GO:0016746">
    <property type="term" value="F:acyltransferase activity"/>
    <property type="evidence" value="ECO:0007669"/>
    <property type="project" value="InterPro"/>
</dbReference>
<keyword evidence="3" id="KW-1185">Reference proteome</keyword>
<organism evidence="2 3">
    <name type="scientific">Nitratireductor basaltis</name>
    <dbReference type="NCBI Taxonomy" id="472175"/>
    <lineage>
        <taxon>Bacteria</taxon>
        <taxon>Pseudomonadati</taxon>
        <taxon>Pseudomonadota</taxon>
        <taxon>Alphaproteobacteria</taxon>
        <taxon>Hyphomicrobiales</taxon>
        <taxon>Phyllobacteriaceae</taxon>
        <taxon>Nitratireductor</taxon>
    </lineage>
</organism>
<dbReference type="SUPFAM" id="SSF69593">
    <property type="entry name" value="Glycerol-3-phosphate (1)-acyltransferase"/>
    <property type="match status" value="1"/>
</dbReference>
<dbReference type="GO" id="GO:0016874">
    <property type="term" value="F:ligase activity"/>
    <property type="evidence" value="ECO:0007669"/>
    <property type="project" value="UniProtKB-KW"/>
</dbReference>
<dbReference type="RefSeq" id="WP_036481528.1">
    <property type="nucleotide sequence ID" value="NZ_JMQM01000001.1"/>
</dbReference>
<dbReference type="AlphaFoldDB" id="A0A084UC71"/>
<evidence type="ECO:0000259" key="1">
    <source>
        <dbReference type="SMART" id="SM00563"/>
    </source>
</evidence>
<reference evidence="2 3" key="1">
    <citation type="submission" date="2014-05" db="EMBL/GenBank/DDBJ databases">
        <title>Draft Genome Sequence of Nitratireductor basaltis Strain UMTGB225, A Marine Bacterium Isolated from Green Barrel Tunicate.</title>
        <authorList>
            <person name="Gan H.Y."/>
        </authorList>
    </citation>
    <scope>NUCLEOTIDE SEQUENCE [LARGE SCALE GENOMIC DNA]</scope>
    <source>
        <strain evidence="2 3">UMTGB225</strain>
    </source>
</reference>
<dbReference type="EMBL" id="JMQM01000001">
    <property type="protein sequence ID" value="KFB10557.1"/>
    <property type="molecule type" value="Genomic_DNA"/>
</dbReference>
<evidence type="ECO:0000313" key="2">
    <source>
        <dbReference type="EMBL" id="KFB10557.1"/>
    </source>
</evidence>
<dbReference type="eggNOG" id="COG0204">
    <property type="taxonomic scope" value="Bacteria"/>
</dbReference>
<dbReference type="SMART" id="SM00563">
    <property type="entry name" value="PlsC"/>
    <property type="match status" value="1"/>
</dbReference>